<dbReference type="PIRSF" id="PIRSF006470">
    <property type="entry name" value="DctB"/>
    <property type="match status" value="1"/>
</dbReference>
<dbReference type="Pfam" id="PF03480">
    <property type="entry name" value="DctP"/>
    <property type="match status" value="1"/>
</dbReference>
<dbReference type="GO" id="GO:0055085">
    <property type="term" value="P:transmembrane transport"/>
    <property type="evidence" value="ECO:0007669"/>
    <property type="project" value="InterPro"/>
</dbReference>
<keyword evidence="2" id="KW-0675">Receptor</keyword>
<dbReference type="Gene3D" id="3.40.190.170">
    <property type="entry name" value="Bacterial extracellular solute-binding protein, family 7"/>
    <property type="match status" value="1"/>
</dbReference>
<gene>
    <name evidence="2" type="ORF">C8D72_2038</name>
</gene>
<dbReference type="AlphaFoldDB" id="A0A3D9DWP4"/>
<dbReference type="PANTHER" id="PTHR33376">
    <property type="match status" value="1"/>
</dbReference>
<dbReference type="Proteomes" id="UP000256334">
    <property type="component" value="Unassembled WGS sequence"/>
</dbReference>
<dbReference type="PANTHER" id="PTHR33376:SF2">
    <property type="entry name" value="DICARBOXYLATE-BINDING PERIPLASMIC PROTEIN"/>
    <property type="match status" value="1"/>
</dbReference>
<comment type="caution">
    <text evidence="2">The sequence shown here is derived from an EMBL/GenBank/DDBJ whole genome shotgun (WGS) entry which is preliminary data.</text>
</comment>
<proteinExistence type="predicted"/>
<keyword evidence="3" id="KW-1185">Reference proteome</keyword>
<dbReference type="GO" id="GO:0030288">
    <property type="term" value="C:outer membrane-bounded periplasmic space"/>
    <property type="evidence" value="ECO:0007669"/>
    <property type="project" value="InterPro"/>
</dbReference>
<dbReference type="SUPFAM" id="SSF53850">
    <property type="entry name" value="Periplasmic binding protein-like II"/>
    <property type="match status" value="1"/>
</dbReference>
<dbReference type="InterPro" id="IPR004682">
    <property type="entry name" value="TRAP_DctP"/>
</dbReference>
<keyword evidence="1" id="KW-0732">Signal</keyword>
<sequence>MLSYAETYQRRQPLRSRLMPLALTAVGLTAGLVSSQAMAVDSATLRLGHALHEDHVVARAYRHLADELEQRSDGSMQLRIFPNGQMGSTQDMMGQMQNGALDLVHASASNLESFDDVYSVFNLPYLFESQADFNEVVFGPIGEEIMQATRDKGFFAIGAYVAGYRSFYASKPIRTPADLEDMKIRVQSSPTTIRMIELMGGSPTPVAFSEVYSALQQGVVDGAENNVPSYVQTRHAELAQYFSEDQHTSVPDFLTVSTATWNRLDDEQQEILQKAVEDSEAYQKDLWDEVDQQSRQQAEEMGAEFVEVDKAAFQEAVQPLYEEYRENTGHAELLERIRDTEQEADQPQE</sequence>
<dbReference type="CDD" id="cd13671">
    <property type="entry name" value="PBP2_TRAP_SBP_like_3"/>
    <property type="match status" value="1"/>
</dbReference>
<dbReference type="EMBL" id="QRDJ01000007">
    <property type="protein sequence ID" value="REC95203.1"/>
    <property type="molecule type" value="Genomic_DNA"/>
</dbReference>
<dbReference type="NCBIfam" id="TIGR00787">
    <property type="entry name" value="dctP"/>
    <property type="match status" value="1"/>
</dbReference>
<evidence type="ECO:0000313" key="2">
    <source>
        <dbReference type="EMBL" id="REC95203.1"/>
    </source>
</evidence>
<organism evidence="2 3">
    <name type="scientific">Kushneria indalinina DSM 14324</name>
    <dbReference type="NCBI Taxonomy" id="1122140"/>
    <lineage>
        <taxon>Bacteria</taxon>
        <taxon>Pseudomonadati</taxon>
        <taxon>Pseudomonadota</taxon>
        <taxon>Gammaproteobacteria</taxon>
        <taxon>Oceanospirillales</taxon>
        <taxon>Halomonadaceae</taxon>
        <taxon>Kushneria</taxon>
    </lineage>
</organism>
<reference evidence="2 3" key="1">
    <citation type="submission" date="2018-07" db="EMBL/GenBank/DDBJ databases">
        <title>Genomic Encyclopedia of Type Strains, Phase IV (KMG-IV): sequencing the most valuable type-strain genomes for metagenomic binning, comparative biology and taxonomic classification.</title>
        <authorList>
            <person name="Goeker M."/>
        </authorList>
    </citation>
    <scope>NUCLEOTIDE SEQUENCE [LARGE SCALE GENOMIC DNA]</scope>
    <source>
        <strain evidence="2 3">DSM 14324</strain>
    </source>
</reference>
<dbReference type="GO" id="GO:0030246">
    <property type="term" value="F:carbohydrate binding"/>
    <property type="evidence" value="ECO:0007669"/>
    <property type="project" value="TreeGrafter"/>
</dbReference>
<accession>A0A3D9DWP4</accession>
<evidence type="ECO:0000313" key="3">
    <source>
        <dbReference type="Proteomes" id="UP000256334"/>
    </source>
</evidence>
<dbReference type="InterPro" id="IPR018389">
    <property type="entry name" value="DctP_fam"/>
</dbReference>
<dbReference type="InterPro" id="IPR038404">
    <property type="entry name" value="TRAP_DctP_sf"/>
</dbReference>
<protein>
    <submittedName>
        <fullName evidence="2">Tripartite ATP-independent transporter DctP family solute receptor</fullName>
    </submittedName>
</protein>
<evidence type="ECO:0000256" key="1">
    <source>
        <dbReference type="ARBA" id="ARBA00022729"/>
    </source>
</evidence>
<name>A0A3D9DWP4_9GAMM</name>
<dbReference type="NCBIfam" id="NF037995">
    <property type="entry name" value="TRAP_S1"/>
    <property type="match status" value="1"/>
</dbReference>